<dbReference type="PANTHER" id="PTHR10344:SF4">
    <property type="entry name" value="UMP-CMP KINASE 2, MITOCHONDRIAL"/>
    <property type="match status" value="1"/>
</dbReference>
<dbReference type="Gene3D" id="3.40.50.300">
    <property type="entry name" value="P-loop containing nucleotide triphosphate hydrolases"/>
    <property type="match status" value="1"/>
</dbReference>
<dbReference type="SUPFAM" id="SSF52540">
    <property type="entry name" value="P-loop containing nucleoside triphosphate hydrolases"/>
    <property type="match status" value="1"/>
</dbReference>
<sequence>MKGKLIVIESGTDSSGKETQSKLLKNRLENDGYDVIRITFPDYESKSSELVKMYLNGDFGENANDVNPYTASTFYAVDRFASYKMKWKNFLDKGGVVIADRYTSSNMVHQAAKFNNENDKNIFLEWLYDLEFNKMGLPKPDETIFLDMDIKASLWLMSLRKNKINGSNKKDIHESDKKYMTDSYENAKWIAKKYNWNIVKCTFEENIKSIEEIHEIVYNKVISIVK</sequence>
<evidence type="ECO:0000313" key="6">
    <source>
        <dbReference type="EMBL" id="BEP28469.1"/>
    </source>
</evidence>
<dbReference type="KEGG" id="hprf:HLPR_08000"/>
<dbReference type="GO" id="GO:0006233">
    <property type="term" value="P:dTDP biosynthetic process"/>
    <property type="evidence" value="ECO:0007669"/>
    <property type="project" value="TreeGrafter"/>
</dbReference>
<keyword evidence="6" id="KW-0808">Transferase</keyword>
<evidence type="ECO:0000313" key="7">
    <source>
        <dbReference type="Proteomes" id="UP001321786"/>
    </source>
</evidence>
<evidence type="ECO:0000259" key="5">
    <source>
        <dbReference type="Pfam" id="PF02223"/>
    </source>
</evidence>
<keyword evidence="6" id="KW-0418">Kinase</keyword>
<dbReference type="RefSeq" id="WP_338536787.1">
    <property type="nucleotide sequence ID" value="NZ_AP028654.1"/>
</dbReference>
<evidence type="ECO:0000256" key="4">
    <source>
        <dbReference type="ARBA" id="ARBA00022840"/>
    </source>
</evidence>
<reference evidence="6 7" key="1">
    <citation type="submission" date="2023-08" db="EMBL/GenBank/DDBJ databases">
        <title>Helicovermis profunda gen. nov., sp. nov., a novel mesophilic, fermentative bacterium within the Bacillota from a deep-sea hydrothermal vent chimney.</title>
        <authorList>
            <person name="Miyazaki U."/>
            <person name="Mizutani D."/>
            <person name="Hashimoto Y."/>
            <person name="Tame A."/>
            <person name="Sawayama S."/>
            <person name="Miyazaki J."/>
            <person name="Takai K."/>
            <person name="Nakagawa S."/>
        </authorList>
    </citation>
    <scope>NUCLEOTIDE SEQUENCE [LARGE SCALE GENOMIC DNA]</scope>
    <source>
        <strain evidence="6 7">S502</strain>
    </source>
</reference>
<organism evidence="6 7">
    <name type="scientific">Helicovermis profundi</name>
    <dbReference type="NCBI Taxonomy" id="3065157"/>
    <lineage>
        <taxon>Bacteria</taxon>
        <taxon>Bacillati</taxon>
        <taxon>Bacillota</taxon>
        <taxon>Clostridia</taxon>
        <taxon>Helicovermis</taxon>
    </lineage>
</organism>
<keyword evidence="7" id="KW-1185">Reference proteome</keyword>
<dbReference type="GO" id="GO:0005524">
    <property type="term" value="F:ATP binding"/>
    <property type="evidence" value="ECO:0007669"/>
    <property type="project" value="UniProtKB-KW"/>
</dbReference>
<evidence type="ECO:0000256" key="3">
    <source>
        <dbReference type="ARBA" id="ARBA00022741"/>
    </source>
</evidence>
<dbReference type="GO" id="GO:0004798">
    <property type="term" value="F:dTMP kinase activity"/>
    <property type="evidence" value="ECO:0007669"/>
    <property type="project" value="TreeGrafter"/>
</dbReference>
<dbReference type="EMBL" id="AP028654">
    <property type="protein sequence ID" value="BEP28469.1"/>
    <property type="molecule type" value="Genomic_DNA"/>
</dbReference>
<dbReference type="Proteomes" id="UP001321786">
    <property type="component" value="Chromosome"/>
</dbReference>
<dbReference type="PANTHER" id="PTHR10344">
    <property type="entry name" value="THYMIDYLATE KINASE"/>
    <property type="match status" value="1"/>
</dbReference>
<protein>
    <recommendedName>
        <fullName evidence="2">Thymidylate kinase</fullName>
    </recommendedName>
</protein>
<dbReference type="FunFam" id="3.40.50.300:FF:002288">
    <property type="entry name" value="Probable thymidylate kinase"/>
    <property type="match status" value="1"/>
</dbReference>
<gene>
    <name evidence="6" type="ORF">HLPR_08000</name>
</gene>
<dbReference type="AlphaFoldDB" id="A0AAU9EKG3"/>
<dbReference type="GO" id="GO:0005829">
    <property type="term" value="C:cytosol"/>
    <property type="evidence" value="ECO:0007669"/>
    <property type="project" value="TreeGrafter"/>
</dbReference>
<dbReference type="Pfam" id="PF02223">
    <property type="entry name" value="Thymidylate_kin"/>
    <property type="match status" value="1"/>
</dbReference>
<dbReference type="GO" id="GO:0006227">
    <property type="term" value="P:dUDP biosynthetic process"/>
    <property type="evidence" value="ECO:0007669"/>
    <property type="project" value="TreeGrafter"/>
</dbReference>
<dbReference type="InterPro" id="IPR027417">
    <property type="entry name" value="P-loop_NTPase"/>
</dbReference>
<comment type="similarity">
    <text evidence="1">Belongs to the thymidylate kinase family.</text>
</comment>
<keyword evidence="3" id="KW-0547">Nucleotide-binding</keyword>
<feature type="domain" description="Thymidylate kinase-like" evidence="5">
    <location>
        <begin position="11"/>
        <end position="203"/>
    </location>
</feature>
<dbReference type="InterPro" id="IPR039430">
    <property type="entry name" value="Thymidylate_kin-like_dom"/>
</dbReference>
<dbReference type="GO" id="GO:0006235">
    <property type="term" value="P:dTTP biosynthetic process"/>
    <property type="evidence" value="ECO:0007669"/>
    <property type="project" value="TreeGrafter"/>
</dbReference>
<evidence type="ECO:0000256" key="2">
    <source>
        <dbReference type="ARBA" id="ARBA00017144"/>
    </source>
</evidence>
<name>A0AAU9EKG3_9FIRM</name>
<evidence type="ECO:0000256" key="1">
    <source>
        <dbReference type="ARBA" id="ARBA00009776"/>
    </source>
</evidence>
<keyword evidence="4" id="KW-0067">ATP-binding</keyword>
<accession>A0AAU9EKG3</accession>
<proteinExistence type="inferred from homology"/>